<proteinExistence type="predicted"/>
<keyword evidence="3" id="KW-1185">Reference proteome</keyword>
<dbReference type="InterPro" id="IPR025325">
    <property type="entry name" value="DUF4231"/>
</dbReference>
<dbReference type="EMBL" id="QUSW01000010">
    <property type="protein sequence ID" value="RQP21507.1"/>
    <property type="molecule type" value="Genomic_DNA"/>
</dbReference>
<protein>
    <recommendedName>
        <fullName evidence="4">DUF4231 domain-containing protein</fullName>
    </recommendedName>
</protein>
<sequence>MKTQITLLLGAILLIGAAVFYFGENESHLRGETLLATMEPVISGKDAEKAMVAKAIIGNYTETRQIAAMWSGLYWGFAWAAAILGALSGLILKLESIIQDEKVKKDVAALFTVAAAIMITVSTGGDFQRKWQANRAAAAGIEHLGYEFLSKQGENPRQYFDKLSELLMQRHMAILGTSDKRVAPNAQAASGAK</sequence>
<evidence type="ECO:0000313" key="2">
    <source>
        <dbReference type="EMBL" id="RQP21507.1"/>
    </source>
</evidence>
<evidence type="ECO:0008006" key="4">
    <source>
        <dbReference type="Google" id="ProtNLM"/>
    </source>
</evidence>
<keyword evidence="1" id="KW-0472">Membrane</keyword>
<dbReference type="RefSeq" id="WP_124543448.1">
    <property type="nucleotide sequence ID" value="NZ_QUSW01000010.1"/>
</dbReference>
<keyword evidence="1" id="KW-0812">Transmembrane</keyword>
<dbReference type="Pfam" id="PF14015">
    <property type="entry name" value="DUF4231"/>
    <property type="match status" value="1"/>
</dbReference>
<keyword evidence="1" id="KW-1133">Transmembrane helix</keyword>
<evidence type="ECO:0000313" key="3">
    <source>
        <dbReference type="Proteomes" id="UP000267464"/>
    </source>
</evidence>
<reference evidence="2 3" key="1">
    <citation type="submission" date="2018-08" db="EMBL/GenBank/DDBJ databases">
        <authorList>
            <person name="Khan S.A."/>
            <person name="Jeon C.O."/>
            <person name="Chun B.H."/>
            <person name="Jeong S.E."/>
        </authorList>
    </citation>
    <scope>NUCLEOTIDE SEQUENCE [LARGE SCALE GENOMIC DNA]</scope>
    <source>
        <strain evidence="2 3">S-16</strain>
    </source>
</reference>
<name>A0A3N7HHI4_9BURK</name>
<gene>
    <name evidence="2" type="ORF">DZC73_26680</name>
</gene>
<feature type="transmembrane region" description="Helical" evidence="1">
    <location>
        <begin position="73"/>
        <end position="94"/>
    </location>
</feature>
<reference evidence="2 3" key="2">
    <citation type="submission" date="2018-12" db="EMBL/GenBank/DDBJ databases">
        <title>Rhizobacter gummiphilus sp. nov., a rubber-degrading bacterium isolated from the soil of a botanical garden in Japan.</title>
        <authorList>
            <person name="Shunsuke S.S."/>
        </authorList>
    </citation>
    <scope>NUCLEOTIDE SEQUENCE [LARGE SCALE GENOMIC DNA]</scope>
    <source>
        <strain evidence="2 3">S-16</strain>
    </source>
</reference>
<comment type="caution">
    <text evidence="2">The sequence shown here is derived from an EMBL/GenBank/DDBJ whole genome shotgun (WGS) entry which is preliminary data.</text>
</comment>
<accession>A0A3N7HHI4</accession>
<feature type="transmembrane region" description="Helical" evidence="1">
    <location>
        <begin position="5"/>
        <end position="23"/>
    </location>
</feature>
<dbReference type="OrthoDB" id="9153917at2"/>
<evidence type="ECO:0000256" key="1">
    <source>
        <dbReference type="SAM" id="Phobius"/>
    </source>
</evidence>
<feature type="transmembrane region" description="Helical" evidence="1">
    <location>
        <begin position="106"/>
        <end position="125"/>
    </location>
</feature>
<organism evidence="2 3">
    <name type="scientific">Piscinibacter terrae</name>
    <dbReference type="NCBI Taxonomy" id="2496871"/>
    <lineage>
        <taxon>Bacteria</taxon>
        <taxon>Pseudomonadati</taxon>
        <taxon>Pseudomonadota</taxon>
        <taxon>Betaproteobacteria</taxon>
        <taxon>Burkholderiales</taxon>
        <taxon>Sphaerotilaceae</taxon>
        <taxon>Piscinibacter</taxon>
    </lineage>
</organism>
<dbReference type="Proteomes" id="UP000267464">
    <property type="component" value="Unassembled WGS sequence"/>
</dbReference>
<dbReference type="AlphaFoldDB" id="A0A3N7HHI4"/>